<name>A0A9Q6ZI59_MYROD</name>
<proteinExistence type="predicted"/>
<reference evidence="1 2" key="1">
    <citation type="submission" date="2021-01" db="EMBL/GenBank/DDBJ databases">
        <title>FDA dAtabase for Regulatory Grade micrObial Sequences (FDA-ARGOS): Supporting development and validation of Infectious Disease Dx tests.</title>
        <authorList>
            <person name="Sproer C."/>
            <person name="Gronow S."/>
            <person name="Severitt S."/>
            <person name="Schroder I."/>
            <person name="Tallon L."/>
            <person name="Sadzewicz L."/>
            <person name="Zhao X."/>
            <person name="Boylan J."/>
            <person name="Ott S."/>
            <person name="Bowen H."/>
            <person name="Vavikolanu K."/>
            <person name="Mehta A."/>
            <person name="Aluvathingal J."/>
            <person name="Nadendla S."/>
            <person name="Lowell S."/>
            <person name="Myers T."/>
            <person name="Yan Y."/>
            <person name="Sichtig H."/>
        </authorList>
    </citation>
    <scope>NUCLEOTIDE SEQUENCE [LARGE SCALE GENOMIC DNA]</scope>
    <source>
        <strain evidence="1 2">FDAARGOS_1131</strain>
    </source>
</reference>
<dbReference type="Proteomes" id="UP000596202">
    <property type="component" value="Chromosome"/>
</dbReference>
<organism evidence="1 2">
    <name type="scientific">Myroides odoratus</name>
    <name type="common">Flavobacterium odoratum</name>
    <dbReference type="NCBI Taxonomy" id="256"/>
    <lineage>
        <taxon>Bacteria</taxon>
        <taxon>Pseudomonadati</taxon>
        <taxon>Bacteroidota</taxon>
        <taxon>Flavobacteriia</taxon>
        <taxon>Flavobacteriales</taxon>
        <taxon>Flavobacteriaceae</taxon>
        <taxon>Myroides</taxon>
    </lineage>
</organism>
<sequence>MIFKKKIRVFIIVISFGFIQCDNKTMITKIEDIDSKYKFTAIERVNLDKDSLYPFVELFYLDKYKDSVYVVGTKEMKNYTIRARGWSYRDNKVGDWYYEKVYSNQNIKTDSVINFVSFCGEYVINTIKKFQNNSLDKFKGYAYDLKFKKDIRVNDTVDIKLEFVYDTIMFKRVSNEFYIFKPKSLEDYCDSSNYLIDSFPIFNNTAKMKFQMDEIGEIKILGYYYLLNKQNFNDTIKRAQKIFTEIDLEVK</sequence>
<accession>A0A9Q6ZI59</accession>
<protein>
    <submittedName>
        <fullName evidence="1">Uncharacterized protein</fullName>
    </submittedName>
</protein>
<gene>
    <name evidence="1" type="ORF">I6I88_09210</name>
</gene>
<evidence type="ECO:0000313" key="1">
    <source>
        <dbReference type="EMBL" id="QQU01900.1"/>
    </source>
</evidence>
<dbReference type="EMBL" id="CP068108">
    <property type="protein sequence ID" value="QQU01900.1"/>
    <property type="molecule type" value="Genomic_DNA"/>
</dbReference>
<evidence type="ECO:0000313" key="2">
    <source>
        <dbReference type="Proteomes" id="UP000596202"/>
    </source>
</evidence>
<dbReference type="AlphaFoldDB" id="A0A9Q6ZI59"/>